<dbReference type="Pfam" id="PF04542">
    <property type="entry name" value="Sigma70_r2"/>
    <property type="match status" value="1"/>
</dbReference>
<keyword evidence="9" id="KW-1185">Reference proteome</keyword>
<feature type="transmembrane region" description="Helical" evidence="5">
    <location>
        <begin position="277"/>
        <end position="294"/>
    </location>
</feature>
<dbReference type="InterPro" id="IPR039425">
    <property type="entry name" value="RNA_pol_sigma-70-like"/>
</dbReference>
<evidence type="ECO:0000256" key="5">
    <source>
        <dbReference type="SAM" id="Phobius"/>
    </source>
</evidence>
<keyword evidence="5" id="KW-0812">Transmembrane</keyword>
<accession>A0A1E7ZEQ2</accession>
<keyword evidence="5" id="KW-0472">Membrane</keyword>
<dbReference type="GO" id="GO:0016987">
    <property type="term" value="F:sigma factor activity"/>
    <property type="evidence" value="ECO:0007669"/>
    <property type="project" value="UniProtKB-KW"/>
</dbReference>
<evidence type="ECO:0008006" key="10">
    <source>
        <dbReference type="Google" id="ProtNLM"/>
    </source>
</evidence>
<keyword evidence="3" id="KW-0731">Sigma factor</keyword>
<feature type="domain" description="RNA polymerase sigma factor 70 region 4 type 2" evidence="7">
    <location>
        <begin position="125"/>
        <end position="177"/>
    </location>
</feature>
<dbReference type="InterPro" id="IPR007627">
    <property type="entry name" value="RNA_pol_sigma70_r2"/>
</dbReference>
<dbReference type="AlphaFoldDB" id="A0A1E7ZEQ2"/>
<feature type="transmembrane region" description="Helical" evidence="5">
    <location>
        <begin position="228"/>
        <end position="256"/>
    </location>
</feature>
<dbReference type="RefSeq" id="WP_070123984.1">
    <property type="nucleotide sequence ID" value="NZ_MDHN01000009.1"/>
</dbReference>
<proteinExistence type="inferred from homology"/>
<evidence type="ECO:0000259" key="6">
    <source>
        <dbReference type="Pfam" id="PF04542"/>
    </source>
</evidence>
<comment type="caution">
    <text evidence="8">The sequence shown here is derived from an EMBL/GenBank/DDBJ whole genome shotgun (WGS) entry which is preliminary data.</text>
</comment>
<dbReference type="GO" id="GO:0006352">
    <property type="term" value="P:DNA-templated transcription initiation"/>
    <property type="evidence" value="ECO:0007669"/>
    <property type="project" value="InterPro"/>
</dbReference>
<gene>
    <name evidence="8" type="ORF">BFC18_05700</name>
</gene>
<protein>
    <recommendedName>
        <fullName evidence="10">RNA polymerase subunit sigma-70</fullName>
    </recommendedName>
</protein>
<comment type="similarity">
    <text evidence="1">Belongs to the sigma-70 factor family. ECF subfamily.</text>
</comment>
<dbReference type="GO" id="GO:0003677">
    <property type="term" value="F:DNA binding"/>
    <property type="evidence" value="ECO:0007669"/>
    <property type="project" value="InterPro"/>
</dbReference>
<dbReference type="SUPFAM" id="SSF88946">
    <property type="entry name" value="Sigma2 domain of RNA polymerase sigma factors"/>
    <property type="match status" value="1"/>
</dbReference>
<reference evidence="8 9" key="1">
    <citation type="submission" date="2016-08" db="EMBL/GenBank/DDBJ databases">
        <authorList>
            <person name="Seilhamer J.J."/>
        </authorList>
    </citation>
    <scope>NUCLEOTIDE SEQUENCE [LARGE SCALE GENOMIC DNA]</scope>
    <source>
        <strain evidence="8 9">KCTC 42603</strain>
    </source>
</reference>
<dbReference type="CDD" id="cd06171">
    <property type="entry name" value="Sigma70_r4"/>
    <property type="match status" value="1"/>
</dbReference>
<keyword evidence="5" id="KW-1133">Transmembrane helix</keyword>
<sequence>MSVQIAEQDVLLAMKGDNNAFTRLIQATRNTISSIALAIVKDLDASEEVAQQVYIQCWQKLNTLKSPSSFLPWLRQSTRYAAFNYLRDNRVTDRVGGDEADLLFSQFCQDDGDSETVLSRSQQAQILARVVDDLPEETREIVLLYYREEQSSAQVATLLSISDASVRQQLSRARQTLKGKLLDKSGALILSTAPTLTISSVLVASAGISSPAQAATVSSASSSTAMKGGLIGALQWIFSGAMLATFAGLIAVYLSAEIPLRRMRNEGRKVALRKERKRTMIGIVITGVLLTAAYEFTSGWVFPIVAYELMMVVIFVQTRKTQIIIAADENTRGKKALSVFGSCSGTFWLLTGITLGNLGMIAGLYTSGRALW</sequence>
<dbReference type="InterPro" id="IPR013324">
    <property type="entry name" value="RNA_pol_sigma_r3/r4-like"/>
</dbReference>
<name>A0A1E7ZEQ2_9ALTE</name>
<evidence type="ECO:0000256" key="4">
    <source>
        <dbReference type="ARBA" id="ARBA00023163"/>
    </source>
</evidence>
<dbReference type="Gene3D" id="1.10.1740.10">
    <property type="match status" value="1"/>
</dbReference>
<dbReference type="PANTHER" id="PTHR43133:SF25">
    <property type="entry name" value="RNA POLYMERASE SIGMA FACTOR RFAY-RELATED"/>
    <property type="match status" value="1"/>
</dbReference>
<dbReference type="InterPro" id="IPR013249">
    <property type="entry name" value="RNA_pol_sigma70_r4_t2"/>
</dbReference>
<evidence type="ECO:0000313" key="8">
    <source>
        <dbReference type="EMBL" id="OFC71934.1"/>
    </source>
</evidence>
<dbReference type="STRING" id="1656094.BFC18_05700"/>
<dbReference type="InterPro" id="IPR013325">
    <property type="entry name" value="RNA_pol_sigma_r2"/>
</dbReference>
<feature type="domain" description="RNA polymerase sigma-70 region 2" evidence="6">
    <location>
        <begin position="24"/>
        <end position="90"/>
    </location>
</feature>
<dbReference type="Proteomes" id="UP000175691">
    <property type="component" value="Unassembled WGS sequence"/>
</dbReference>
<dbReference type="InterPro" id="IPR014284">
    <property type="entry name" value="RNA_pol_sigma-70_dom"/>
</dbReference>
<feature type="transmembrane region" description="Helical" evidence="5">
    <location>
        <begin position="337"/>
        <end position="365"/>
    </location>
</feature>
<dbReference type="InterPro" id="IPR036388">
    <property type="entry name" value="WH-like_DNA-bd_sf"/>
</dbReference>
<dbReference type="Gene3D" id="1.10.10.10">
    <property type="entry name" value="Winged helix-like DNA-binding domain superfamily/Winged helix DNA-binding domain"/>
    <property type="match status" value="1"/>
</dbReference>
<dbReference type="PANTHER" id="PTHR43133">
    <property type="entry name" value="RNA POLYMERASE ECF-TYPE SIGMA FACTO"/>
    <property type="match status" value="1"/>
</dbReference>
<keyword evidence="4" id="KW-0804">Transcription</keyword>
<evidence type="ECO:0000256" key="1">
    <source>
        <dbReference type="ARBA" id="ARBA00010641"/>
    </source>
</evidence>
<feature type="transmembrane region" description="Helical" evidence="5">
    <location>
        <begin position="187"/>
        <end position="208"/>
    </location>
</feature>
<evidence type="ECO:0000256" key="2">
    <source>
        <dbReference type="ARBA" id="ARBA00023015"/>
    </source>
</evidence>
<feature type="transmembrane region" description="Helical" evidence="5">
    <location>
        <begin position="300"/>
        <end position="316"/>
    </location>
</feature>
<evidence type="ECO:0000313" key="9">
    <source>
        <dbReference type="Proteomes" id="UP000175691"/>
    </source>
</evidence>
<dbReference type="EMBL" id="MDHN01000009">
    <property type="protein sequence ID" value="OFC71934.1"/>
    <property type="molecule type" value="Genomic_DNA"/>
</dbReference>
<dbReference type="Pfam" id="PF08281">
    <property type="entry name" value="Sigma70_r4_2"/>
    <property type="match status" value="1"/>
</dbReference>
<organism evidence="8 9">
    <name type="scientific">Alteromonas confluentis</name>
    <dbReference type="NCBI Taxonomy" id="1656094"/>
    <lineage>
        <taxon>Bacteria</taxon>
        <taxon>Pseudomonadati</taxon>
        <taxon>Pseudomonadota</taxon>
        <taxon>Gammaproteobacteria</taxon>
        <taxon>Alteromonadales</taxon>
        <taxon>Alteromonadaceae</taxon>
        <taxon>Alteromonas/Salinimonas group</taxon>
        <taxon>Alteromonas</taxon>
    </lineage>
</organism>
<keyword evidence="2" id="KW-0805">Transcription regulation</keyword>
<evidence type="ECO:0000256" key="3">
    <source>
        <dbReference type="ARBA" id="ARBA00023082"/>
    </source>
</evidence>
<evidence type="ECO:0000259" key="7">
    <source>
        <dbReference type="Pfam" id="PF08281"/>
    </source>
</evidence>
<dbReference type="SUPFAM" id="SSF88659">
    <property type="entry name" value="Sigma3 and sigma4 domains of RNA polymerase sigma factors"/>
    <property type="match status" value="1"/>
</dbReference>
<dbReference type="NCBIfam" id="TIGR02937">
    <property type="entry name" value="sigma70-ECF"/>
    <property type="match status" value="1"/>
</dbReference>